<feature type="chain" id="PRO_5004606079" evidence="2">
    <location>
        <begin position="22"/>
        <end position="1575"/>
    </location>
</feature>
<evidence type="ECO:0000256" key="2">
    <source>
        <dbReference type="SAM" id="SignalP"/>
    </source>
</evidence>
<feature type="compositionally biased region" description="Polar residues" evidence="1">
    <location>
        <begin position="447"/>
        <end position="458"/>
    </location>
</feature>
<dbReference type="GO" id="GO:0004553">
    <property type="term" value="F:hydrolase activity, hydrolyzing O-glycosyl compounds"/>
    <property type="evidence" value="ECO:0007669"/>
    <property type="project" value="InterPro"/>
</dbReference>
<feature type="compositionally biased region" description="Basic and acidic residues" evidence="1">
    <location>
        <begin position="1470"/>
        <end position="1491"/>
    </location>
</feature>
<feature type="compositionally biased region" description="Low complexity" evidence="1">
    <location>
        <begin position="871"/>
        <end position="889"/>
    </location>
</feature>
<dbReference type="Pfam" id="PF26113">
    <property type="entry name" value="GH16_XgeA"/>
    <property type="match status" value="1"/>
</dbReference>
<feature type="region of interest" description="Disordered" evidence="1">
    <location>
        <begin position="705"/>
        <end position="935"/>
    </location>
</feature>
<dbReference type="SUPFAM" id="SSF49899">
    <property type="entry name" value="Concanavalin A-like lectins/glucanases"/>
    <property type="match status" value="1"/>
</dbReference>
<feature type="compositionally biased region" description="Polar residues" evidence="1">
    <location>
        <begin position="738"/>
        <end position="763"/>
    </location>
</feature>
<proteinExistence type="predicted"/>
<feature type="compositionally biased region" description="Polar residues" evidence="1">
    <location>
        <begin position="566"/>
        <end position="598"/>
    </location>
</feature>
<feature type="compositionally biased region" description="Low complexity" evidence="1">
    <location>
        <begin position="338"/>
        <end position="358"/>
    </location>
</feature>
<feature type="compositionally biased region" description="Basic residues" evidence="1">
    <location>
        <begin position="1245"/>
        <end position="1256"/>
    </location>
</feature>
<dbReference type="GO" id="GO:0009251">
    <property type="term" value="P:glucan catabolic process"/>
    <property type="evidence" value="ECO:0007669"/>
    <property type="project" value="TreeGrafter"/>
</dbReference>
<evidence type="ECO:0000256" key="1">
    <source>
        <dbReference type="SAM" id="MobiDB-lite"/>
    </source>
</evidence>
<dbReference type="EMBL" id="KE652418">
    <property type="protein sequence ID" value="EQL01808.1"/>
    <property type="molecule type" value="Genomic_DNA"/>
</dbReference>
<feature type="compositionally biased region" description="Low complexity" evidence="1">
    <location>
        <begin position="516"/>
        <end position="529"/>
    </location>
</feature>
<dbReference type="PROSITE" id="PS51762">
    <property type="entry name" value="GH16_2"/>
    <property type="match status" value="1"/>
</dbReference>
<feature type="compositionally biased region" description="Basic and acidic residues" evidence="1">
    <location>
        <begin position="1359"/>
        <end position="1370"/>
    </location>
</feature>
<dbReference type="InterPro" id="IPR050546">
    <property type="entry name" value="Glycosyl_Hydrlase_16"/>
</dbReference>
<feature type="region of interest" description="Disordered" evidence="1">
    <location>
        <begin position="1214"/>
        <end position="1547"/>
    </location>
</feature>
<dbReference type="Gene3D" id="2.60.120.200">
    <property type="match status" value="1"/>
</dbReference>
<keyword evidence="2" id="KW-0732">Signal</keyword>
<dbReference type="InterPro" id="IPR013320">
    <property type="entry name" value="ConA-like_dom_sf"/>
</dbReference>
<feature type="compositionally biased region" description="Low complexity" evidence="1">
    <location>
        <begin position="768"/>
        <end position="784"/>
    </location>
</feature>
<dbReference type="PANTHER" id="PTHR10963:SF24">
    <property type="entry name" value="GLYCOSIDASE C21B10.07-RELATED"/>
    <property type="match status" value="1"/>
</dbReference>
<feature type="compositionally biased region" description="Polar residues" evidence="1">
    <location>
        <begin position="483"/>
        <end position="494"/>
    </location>
</feature>
<feature type="compositionally biased region" description="Polar residues" evidence="1">
    <location>
        <begin position="629"/>
        <end position="646"/>
    </location>
</feature>
<feature type="compositionally biased region" description="Polar residues" evidence="1">
    <location>
        <begin position="502"/>
        <end position="515"/>
    </location>
</feature>
<accession>T5AJ06</accession>
<feature type="domain" description="GH16" evidence="3">
    <location>
        <begin position="13"/>
        <end position="309"/>
    </location>
</feature>
<dbReference type="OrthoDB" id="192832at2759"/>
<name>T5AJ06_OPHSC</name>
<reference evidence="4 5" key="1">
    <citation type="journal article" date="2013" name="Chin. Sci. Bull.">
        <title>Genome survey uncovers the secrets of sex and lifestyle in caterpillar fungus.</title>
        <authorList>
            <person name="Hu X."/>
            <person name="Zhang Y."/>
            <person name="Xiao G."/>
            <person name="Zheng P."/>
            <person name="Xia Y."/>
            <person name="Zhang X."/>
            <person name="St Leger R.J."/>
            <person name="Liu X."/>
            <person name="Wang C."/>
        </authorList>
    </citation>
    <scope>NUCLEOTIDE SEQUENCE [LARGE SCALE GENOMIC DNA]</scope>
    <source>
        <strain evidence="5">Co18 / CGMCC 3.14243</strain>
        <tissue evidence="4">Fruit-body</tissue>
    </source>
</reference>
<sequence length="1575" mass="161796">MALTLVTAVAVLLAWTGGTSAESFELAETIDKDNFFDKFTFSTIKDPNHSFVNYVDVGKARKNDIVKIQDNGDIYLGVDNTTTLDHEREPGRDSFRIQSKAVYKHGLFVARFTHMPAPVCGSWPAFWTFGSGTWPEAGEIDMYEGWNLNTYNKPTLHVGRPAEVGQCTLNGTKQGAKVLAEDCDNFGATHARNQGCQTEETENSIWGSPEGGTQALFWTSDEIKIYTWPRGKQPANLDDDEIDTDAWPATTPSLHLKTCDIDRAFKPQKIMLDVAFCGIPAGTTFWTKPDHKGESTCYDTTKVPTCDKYVAENPEAFKEVYFQFKDIRHFRVKREAQSSTLVTSATTSSLAKSLASRSGNGANPQESKVTPSSTITPLPDNDTLVEPPASALKPTSAPAANPQNSKNTPSSSTTSSLATESSLPLPGKNASPTPSANPKKLEIPPSSMITSSLATESSLPLPGKNASPTPSANPKKLEIPPSSMITSSLATESSLPLPGKDASSTPSANPQAANKTLSSSTISSQPTGSLVLFSSNDDDPPLKNIPEKDSTPSGTESSHLLLGKNASLTPSANPQAANMTSSTTASLQPTGSLVLFSSNDDDPPLKNIPGKDSTPSGTESSHLLLGKNASPTPSANPQKSETTRSITTSLLATESLSLLGKNASSTPHVANKTVSSINTSLLATESSHSLLGKNASSTPYIANKTLSRTTTSSLPTGSLVLFSSNDADPPPKIPGKDSTPSGAPSGADSSHSLSGKNASSTPYMANKTLSRTTTSSLPTGSLVLFSGNDADPPSKSIPGKDSTPTPSGTESSHSLSGKNASSTPYVANKTLSSSTISSQPTGSLVPFSSNDANPPPKSIPGKDSTPSGAESAVVSTPSSGVGTAVVGGSRSPSPLETLTRSSSTAANRTKGRESDTRSSSVPASMISYTNSSWPSNTTMSKTRKIACVKTSSSHAQALKTPSSPAPAGLDWKFGASLDAGFEFGGGGPGAGGVSDGSGSSPSASRSSGASIATNATVAGAGGDAAAKEMAAVTVYRTFGGTVTACPPTATACPVSVTVIPWYVTYCPLTPVETRTLAASTAGATMTVKITIVVKVFRIKGCPSGMPNCPLGSVGTVSATKTLCGGKDCTLPGPTEPPRLDMDAGKSSGSGAKVPAPDKQMGHGILPTFGPSDPDPPSVITRVTRIVRIARCPPGATGCVVGHMTTTVVNCPGPECSSPTAPAQNPPETPLSDQSSQGKGPDRPHVKPGRCKMHKGKSSATQPPSSHPPKHTGGKSLGESVADPIDDPRSGRPDGTSHGQKTSAEGPSPAGTKGEAPLRDSGGGAAVPGKDELPDGVPVNIHATAEAAVRFEPGSGAWEKAGKGPEQDIKTGEGSMQSPKENSKSPKGNSKSPKENSKVGPNAGSPPQGGPGTETGGVSPMASPMKASPMKASPMKASPMEKPEEGSNGKPKEGSDGKPKEGSNGKPTEGSNEKPKQGSNEKPKQGSNEKPKQGFNESPSADSKPNGVPAKDEPPKDSVSPGGGTSGNEASPHIAGGSQYPPQVRPSSLELHSGATQVSAVLTLWGALVGVVVILP</sequence>
<evidence type="ECO:0000259" key="3">
    <source>
        <dbReference type="PROSITE" id="PS51762"/>
    </source>
</evidence>
<feature type="compositionally biased region" description="Low complexity" evidence="1">
    <location>
        <begin position="996"/>
        <end position="1007"/>
    </location>
</feature>
<dbReference type="PANTHER" id="PTHR10963">
    <property type="entry name" value="GLYCOSYL HYDROLASE-RELATED"/>
    <property type="match status" value="1"/>
</dbReference>
<dbReference type="HOGENOM" id="CLU_245344_0_0_1"/>
<evidence type="ECO:0000313" key="4">
    <source>
        <dbReference type="EMBL" id="EQL01808.1"/>
    </source>
</evidence>
<evidence type="ECO:0000313" key="5">
    <source>
        <dbReference type="Proteomes" id="UP000019374"/>
    </source>
</evidence>
<feature type="compositionally biased region" description="Polar residues" evidence="1">
    <location>
        <begin position="917"/>
        <end position="935"/>
    </location>
</feature>
<dbReference type="InterPro" id="IPR000757">
    <property type="entry name" value="Beta-glucanase-like"/>
</dbReference>
<feature type="region of interest" description="Disordered" evidence="1">
    <location>
        <begin position="1131"/>
        <end position="1177"/>
    </location>
</feature>
<feature type="compositionally biased region" description="Low complexity" evidence="1">
    <location>
        <begin position="830"/>
        <end position="843"/>
    </location>
</feature>
<feature type="compositionally biased region" description="Polar residues" evidence="1">
    <location>
        <begin position="802"/>
        <end position="825"/>
    </location>
</feature>
<feature type="region of interest" description="Disordered" evidence="1">
    <location>
        <begin position="335"/>
        <end position="646"/>
    </location>
</feature>
<feature type="compositionally biased region" description="Gly residues" evidence="1">
    <location>
        <begin position="986"/>
        <end position="995"/>
    </location>
</feature>
<dbReference type="eggNOG" id="ENOG502QTTC">
    <property type="taxonomic scope" value="Eukaryota"/>
</dbReference>
<feature type="region of interest" description="Disordered" evidence="1">
    <location>
        <begin position="986"/>
        <end position="1007"/>
    </location>
</feature>
<dbReference type="Proteomes" id="UP000019374">
    <property type="component" value="Unassembled WGS sequence"/>
</dbReference>
<feature type="compositionally biased region" description="Polar residues" evidence="1">
    <location>
        <begin position="890"/>
        <end position="907"/>
    </location>
</feature>
<feature type="compositionally biased region" description="Low complexity" evidence="1">
    <location>
        <begin position="408"/>
        <end position="426"/>
    </location>
</feature>
<feature type="compositionally biased region" description="Basic and acidic residues" evidence="1">
    <location>
        <begin position="1438"/>
        <end position="1462"/>
    </location>
</feature>
<gene>
    <name evidence="4" type="ORF">OCS_02485</name>
</gene>
<feature type="compositionally biased region" description="Low complexity" evidence="1">
    <location>
        <begin position="705"/>
        <end position="721"/>
    </location>
</feature>
<protein>
    <submittedName>
        <fullName evidence="4">Beta-1,3-endoglucanase</fullName>
    </submittedName>
</protein>
<feature type="compositionally biased region" description="Polar residues" evidence="1">
    <location>
        <begin position="359"/>
        <end position="376"/>
    </location>
</feature>
<organism evidence="4 5">
    <name type="scientific">Ophiocordyceps sinensis (strain Co18 / CGMCC 3.14243)</name>
    <name type="common">Yarsagumba caterpillar fungus</name>
    <name type="synonym">Hirsutella sinensis</name>
    <dbReference type="NCBI Taxonomy" id="911162"/>
    <lineage>
        <taxon>Eukaryota</taxon>
        <taxon>Fungi</taxon>
        <taxon>Dikarya</taxon>
        <taxon>Ascomycota</taxon>
        <taxon>Pezizomycotina</taxon>
        <taxon>Sordariomycetes</taxon>
        <taxon>Hypocreomycetidae</taxon>
        <taxon>Hypocreales</taxon>
        <taxon>Ophiocordycipitaceae</taxon>
        <taxon>Ophiocordyceps</taxon>
    </lineage>
</organism>
<feature type="signal peptide" evidence="2">
    <location>
        <begin position="1"/>
        <end position="21"/>
    </location>
</feature>